<dbReference type="Proteomes" id="UP000475862">
    <property type="component" value="Unassembled WGS sequence"/>
</dbReference>
<evidence type="ECO:0000313" key="3">
    <source>
        <dbReference type="Proteomes" id="UP000475862"/>
    </source>
</evidence>
<dbReference type="AlphaFoldDB" id="A0A6G0TRT7"/>
<gene>
    <name evidence="2" type="ORF">AGLY_006636</name>
</gene>
<protein>
    <submittedName>
        <fullName evidence="2">Uncharacterized protein</fullName>
    </submittedName>
</protein>
<feature type="transmembrane region" description="Helical" evidence="1">
    <location>
        <begin position="229"/>
        <end position="246"/>
    </location>
</feature>
<keyword evidence="1" id="KW-1133">Transmembrane helix</keyword>
<evidence type="ECO:0000256" key="1">
    <source>
        <dbReference type="SAM" id="Phobius"/>
    </source>
</evidence>
<accession>A0A6G0TRT7</accession>
<comment type="caution">
    <text evidence="2">The sequence shown here is derived from an EMBL/GenBank/DDBJ whole genome shotgun (WGS) entry which is preliminary data.</text>
</comment>
<dbReference type="EMBL" id="VYZN01000018">
    <property type="protein sequence ID" value="KAE9537613.1"/>
    <property type="molecule type" value="Genomic_DNA"/>
</dbReference>
<proteinExistence type="predicted"/>
<keyword evidence="1" id="KW-0472">Membrane</keyword>
<reference evidence="2 3" key="1">
    <citation type="submission" date="2019-08" db="EMBL/GenBank/DDBJ databases">
        <title>The genome of the soybean aphid Biotype 1, its phylome, world population structure and adaptation to the North American continent.</title>
        <authorList>
            <person name="Giordano R."/>
            <person name="Donthu R.K."/>
            <person name="Hernandez A.G."/>
            <person name="Wright C.L."/>
            <person name="Zimin A.V."/>
        </authorList>
    </citation>
    <scope>NUCLEOTIDE SEQUENCE [LARGE SCALE GENOMIC DNA]</scope>
    <source>
        <tissue evidence="2">Whole aphids</tissue>
    </source>
</reference>
<keyword evidence="1" id="KW-0812">Transmembrane</keyword>
<name>A0A6G0TRT7_APHGL</name>
<evidence type="ECO:0000313" key="2">
    <source>
        <dbReference type="EMBL" id="KAE9537613.1"/>
    </source>
</evidence>
<sequence>MIIESSFPNLITIDCTKNIYIILLYDLLNKYFISLNTKKNHVLCFKNEIEQHFRGILVPLHLPINKYINTYNIKKIFSITLIHFEIGIEGCSIKESHYLQIYVEIVNSKEIYAVGSQTAPVYCLLISNDSRQKRSNEQKIETSYSNIIKLVKNNIDRTKLYNERTPCFPDFWVFAKSFTVGTLIQPCNVSIDISRSSDFTDLYLHGCTHKSRYLTNIFGNAICRLIRKVFVPVTVYAVATLVALLNRKQ</sequence>
<organism evidence="2 3">
    <name type="scientific">Aphis glycines</name>
    <name type="common">Soybean aphid</name>
    <dbReference type="NCBI Taxonomy" id="307491"/>
    <lineage>
        <taxon>Eukaryota</taxon>
        <taxon>Metazoa</taxon>
        <taxon>Ecdysozoa</taxon>
        <taxon>Arthropoda</taxon>
        <taxon>Hexapoda</taxon>
        <taxon>Insecta</taxon>
        <taxon>Pterygota</taxon>
        <taxon>Neoptera</taxon>
        <taxon>Paraneoptera</taxon>
        <taxon>Hemiptera</taxon>
        <taxon>Sternorrhyncha</taxon>
        <taxon>Aphidomorpha</taxon>
        <taxon>Aphidoidea</taxon>
        <taxon>Aphididae</taxon>
        <taxon>Aphidini</taxon>
        <taxon>Aphis</taxon>
        <taxon>Aphis</taxon>
    </lineage>
</organism>
<keyword evidence="3" id="KW-1185">Reference proteome</keyword>